<comment type="subcellular location">
    <subcellularLocation>
        <location evidence="4">Cytoplasm</location>
    </subcellularLocation>
</comment>
<dbReference type="PANTHER" id="PTHR43213:SF5">
    <property type="entry name" value="BIFUNCTIONAL DTTP_UTP PYROPHOSPHATASE_METHYLTRANSFERASE PROTEIN-RELATED"/>
    <property type="match status" value="1"/>
</dbReference>
<dbReference type="PANTHER" id="PTHR43213">
    <property type="entry name" value="BIFUNCTIONAL DTTP/UTP PYROPHOSPHATASE/METHYLTRANSFERASE PROTEIN-RELATED"/>
    <property type="match status" value="1"/>
</dbReference>
<dbReference type="HAMAP" id="MF_00528">
    <property type="entry name" value="Maf"/>
    <property type="match status" value="1"/>
</dbReference>
<comment type="similarity">
    <text evidence="4">Belongs to the Maf family.</text>
</comment>
<dbReference type="RefSeq" id="WP_093248733.1">
    <property type="nucleotide sequence ID" value="NZ_FNQM01000002.1"/>
</dbReference>
<evidence type="ECO:0000256" key="1">
    <source>
        <dbReference type="ARBA" id="ARBA00001968"/>
    </source>
</evidence>
<dbReference type="STRING" id="89524.SAMN05444370_102280"/>
<dbReference type="Proteomes" id="UP000198703">
    <property type="component" value="Unassembled WGS sequence"/>
</dbReference>
<keyword evidence="3 4" id="KW-0546">Nucleotide metabolism</keyword>
<proteinExistence type="inferred from homology"/>
<comment type="catalytic activity">
    <reaction evidence="4">
        <text>a ribonucleoside 5'-triphosphate + H2O = a ribonucleoside 5'-phosphate + diphosphate + H(+)</text>
        <dbReference type="Rhea" id="RHEA:23996"/>
        <dbReference type="ChEBI" id="CHEBI:15377"/>
        <dbReference type="ChEBI" id="CHEBI:15378"/>
        <dbReference type="ChEBI" id="CHEBI:33019"/>
        <dbReference type="ChEBI" id="CHEBI:58043"/>
        <dbReference type="ChEBI" id="CHEBI:61557"/>
        <dbReference type="EC" id="3.6.1.9"/>
    </reaction>
</comment>
<evidence type="ECO:0000313" key="6">
    <source>
        <dbReference type="Proteomes" id="UP000198703"/>
    </source>
</evidence>
<dbReference type="GO" id="GO:0005737">
    <property type="term" value="C:cytoplasm"/>
    <property type="evidence" value="ECO:0007669"/>
    <property type="project" value="UniProtKB-SubCell"/>
</dbReference>
<gene>
    <name evidence="5" type="ORF">SAMN05444370_102280</name>
</gene>
<dbReference type="AlphaFoldDB" id="A0A1H3X5M5"/>
<reference evidence="5 6" key="1">
    <citation type="submission" date="2016-10" db="EMBL/GenBank/DDBJ databases">
        <authorList>
            <person name="de Groot N.N."/>
        </authorList>
    </citation>
    <scope>NUCLEOTIDE SEQUENCE [LARGE SCALE GENOMIC DNA]</scope>
    <source>
        <strain evidence="5 6">DSM 15345</strain>
    </source>
</reference>
<evidence type="ECO:0000256" key="3">
    <source>
        <dbReference type="ARBA" id="ARBA00023080"/>
    </source>
</evidence>
<dbReference type="OrthoDB" id="9813962at2"/>
<dbReference type="Gene3D" id="3.90.950.10">
    <property type="match status" value="1"/>
</dbReference>
<keyword evidence="6" id="KW-1185">Reference proteome</keyword>
<dbReference type="Pfam" id="PF02545">
    <property type="entry name" value="Maf"/>
    <property type="match status" value="1"/>
</dbReference>
<dbReference type="InterPro" id="IPR029001">
    <property type="entry name" value="ITPase-like_fam"/>
</dbReference>
<sequence>MLVLASGSKTRAQILRAAGVEVEIMPARVDEDAVKAAFDAEGAPPKDVADALAAMKAERVSRRAPGRLVLGADQVLSCDGRRFDKPDGADAARDQLRALRGRSHSLHSAAAVALDGAVIWRHVGRARMDMRPFSDTFLEEYLASGGEALAGGLYRFEGTGAQLFGAVKGDHFTILGLPLLEVLGFLRARGALTE</sequence>
<name>A0A1H3X5M5_9RHOB</name>
<comment type="cofactor">
    <cofactor evidence="1 4">
        <name>a divalent metal cation</name>
        <dbReference type="ChEBI" id="CHEBI:60240"/>
    </cofactor>
</comment>
<organism evidence="5 6">
    <name type="scientific">Rubrimonas cliftonensis</name>
    <dbReference type="NCBI Taxonomy" id="89524"/>
    <lineage>
        <taxon>Bacteria</taxon>
        <taxon>Pseudomonadati</taxon>
        <taxon>Pseudomonadota</taxon>
        <taxon>Alphaproteobacteria</taxon>
        <taxon>Rhodobacterales</taxon>
        <taxon>Paracoccaceae</taxon>
        <taxon>Rubrimonas</taxon>
    </lineage>
</organism>
<evidence type="ECO:0000256" key="2">
    <source>
        <dbReference type="ARBA" id="ARBA00022801"/>
    </source>
</evidence>
<dbReference type="GO" id="GO:0009117">
    <property type="term" value="P:nucleotide metabolic process"/>
    <property type="evidence" value="ECO:0007669"/>
    <property type="project" value="UniProtKB-KW"/>
</dbReference>
<protein>
    <recommendedName>
        <fullName evidence="4">Nucleoside triphosphate pyrophosphatase</fullName>
        <ecNumber evidence="4">3.6.1.9</ecNumber>
    </recommendedName>
    <alternativeName>
        <fullName evidence="4">Nucleotide pyrophosphatase</fullName>
        <shortName evidence="4">Nucleotide PPase</shortName>
    </alternativeName>
</protein>
<accession>A0A1H3X5M5</accession>
<dbReference type="InterPro" id="IPR003697">
    <property type="entry name" value="Maf-like"/>
</dbReference>
<dbReference type="GO" id="GO:0047429">
    <property type="term" value="F:nucleoside triphosphate diphosphatase activity"/>
    <property type="evidence" value="ECO:0007669"/>
    <property type="project" value="UniProtKB-EC"/>
</dbReference>
<feature type="active site" description="Proton acceptor" evidence="4">
    <location>
        <position position="73"/>
    </location>
</feature>
<comment type="function">
    <text evidence="4">Nucleoside triphosphate pyrophosphatase. May have a dual role in cell division arrest and in preventing the incorporation of modified nucleotides into cellular nucleic acids.</text>
</comment>
<evidence type="ECO:0000313" key="5">
    <source>
        <dbReference type="EMBL" id="SDZ94540.1"/>
    </source>
</evidence>
<dbReference type="CDD" id="cd00555">
    <property type="entry name" value="Maf"/>
    <property type="match status" value="1"/>
</dbReference>
<dbReference type="EC" id="3.6.1.9" evidence="4"/>
<dbReference type="EMBL" id="FNQM01000002">
    <property type="protein sequence ID" value="SDZ94540.1"/>
    <property type="molecule type" value="Genomic_DNA"/>
</dbReference>
<evidence type="ECO:0000256" key="4">
    <source>
        <dbReference type="HAMAP-Rule" id="MF_00528"/>
    </source>
</evidence>
<comment type="catalytic activity">
    <reaction evidence="4">
        <text>a 2'-deoxyribonucleoside 5'-triphosphate + H2O = a 2'-deoxyribonucleoside 5'-phosphate + diphosphate + H(+)</text>
        <dbReference type="Rhea" id="RHEA:44644"/>
        <dbReference type="ChEBI" id="CHEBI:15377"/>
        <dbReference type="ChEBI" id="CHEBI:15378"/>
        <dbReference type="ChEBI" id="CHEBI:33019"/>
        <dbReference type="ChEBI" id="CHEBI:61560"/>
        <dbReference type="ChEBI" id="CHEBI:65317"/>
        <dbReference type="EC" id="3.6.1.9"/>
    </reaction>
</comment>
<dbReference type="SUPFAM" id="SSF52972">
    <property type="entry name" value="ITPase-like"/>
    <property type="match status" value="1"/>
</dbReference>
<keyword evidence="2 4" id="KW-0378">Hydrolase</keyword>
<keyword evidence="4" id="KW-0963">Cytoplasm</keyword>
<dbReference type="PIRSF" id="PIRSF006305">
    <property type="entry name" value="Maf"/>
    <property type="match status" value="1"/>
</dbReference>
<comment type="caution">
    <text evidence="4">Lacks conserved residue(s) required for the propagation of feature annotation.</text>
</comment>